<dbReference type="EMBL" id="CM001376">
    <property type="protein sequence ID" value="EHM12824.1"/>
    <property type="molecule type" value="Genomic_DNA"/>
</dbReference>
<dbReference type="AlphaFoldDB" id="H0UJ91"/>
<keyword evidence="2" id="KW-1185">Reference proteome</keyword>
<name>H0UJ91_9BACT</name>
<accession>H0UJ91</accession>
<reference evidence="1 2" key="1">
    <citation type="submission" date="2011-11" db="EMBL/GenBank/DDBJ databases">
        <title>The Noncontiguous Finished genome of Jonquetella anthropi DSM 22815.</title>
        <authorList>
            <consortium name="US DOE Joint Genome Institute (JGI-PGF)"/>
            <person name="Lucas S."/>
            <person name="Copeland A."/>
            <person name="Lapidus A."/>
            <person name="Glavina del Rio T."/>
            <person name="Dalin E."/>
            <person name="Tice H."/>
            <person name="Bruce D."/>
            <person name="Goodwin L."/>
            <person name="Pitluck S."/>
            <person name="Peters L."/>
            <person name="Mikhailova N."/>
            <person name="Held B."/>
            <person name="Kyrpides N."/>
            <person name="Mavromatis K."/>
            <person name="Ivanova N."/>
            <person name="Markowitz V."/>
            <person name="Cheng J.-F."/>
            <person name="Hugenholtz P."/>
            <person name="Woyke T."/>
            <person name="Wu D."/>
            <person name="Gronow S."/>
            <person name="Wellnitz S."/>
            <person name="Brambilla E."/>
            <person name="Klenk H.-P."/>
            <person name="Eisen J.A."/>
        </authorList>
    </citation>
    <scope>NUCLEOTIDE SEQUENCE [LARGE SCALE GENOMIC DNA]</scope>
    <source>
        <strain evidence="1 2">DSM 22815</strain>
    </source>
</reference>
<dbReference type="HOGENOM" id="CLU_707465_0_0_0"/>
<evidence type="ECO:0000313" key="2">
    <source>
        <dbReference type="Proteomes" id="UP000003806"/>
    </source>
</evidence>
<proteinExistence type="predicted"/>
<evidence type="ECO:0000313" key="1">
    <source>
        <dbReference type="EMBL" id="EHM12824.1"/>
    </source>
</evidence>
<dbReference type="RefSeq" id="WP_008520337.1">
    <property type="nucleotide sequence ID" value="NZ_CM001376.1"/>
</dbReference>
<sequence length="390" mass="45294">MRRFYLAGFVGAVLAVFGAGAWASDFYELRDKFADQAIRVIDHNEKVITNVMNQVNFEEGFPYGDFLVSARLLRSQIEHIQDLAEYKQLIAEFGQWTKPLERVVKEHDMTTTFRAQQLASMLDRLSDEKLIPKPNAGQALFVPAQLWLRNKDVIKELVSAHQALNDMAVLFTKDVESVKRYYNSINYKDLPSDSVIRRNLFDRNPRLWPPMKRDLDKWEIYKLYGAERWLQRDLTVNSSFLSYVDKFDRYAVQLPEARRQVQGLYKLFSDYREAFSKSTEYPAANLPAYIHAPNLKELASERLVDKMQDWIDFNASCVNLLLRKDYDAARKYGELLKVYNGSDLSSVCDKTHVLYKNARGSSESTAQAAMKSFQEPIRNAYQKLKDTLRN</sequence>
<dbReference type="STRING" id="885272.JonanDRAFT_0406"/>
<protein>
    <submittedName>
        <fullName evidence="1">Uncharacterized protein</fullName>
    </submittedName>
</protein>
<organism evidence="1 2">
    <name type="scientific">Jonquetella anthropi DSM 22815</name>
    <dbReference type="NCBI Taxonomy" id="885272"/>
    <lineage>
        <taxon>Bacteria</taxon>
        <taxon>Thermotogati</taxon>
        <taxon>Synergistota</taxon>
        <taxon>Synergistia</taxon>
        <taxon>Synergistales</taxon>
        <taxon>Dethiosulfovibrionaceae</taxon>
        <taxon>Jonquetella</taxon>
    </lineage>
</organism>
<gene>
    <name evidence="1" type="ORF">JonanDRAFT_0406</name>
</gene>
<dbReference type="Proteomes" id="UP000003806">
    <property type="component" value="Chromosome"/>
</dbReference>